<sequence length="107" mass="12023">MDFFSLSSKCRSQHSNCGWTWNFHVTEGVHCVTPVQLFQTCSCIPPWIGVDFARQGARSARQGHDLLSGATSVMWSQIIARLLFINWLNTRTKYPTWGPSVPHSGSP</sequence>
<dbReference type="EMBL" id="BGPR01000614">
    <property type="protein sequence ID" value="GBM28584.1"/>
    <property type="molecule type" value="Genomic_DNA"/>
</dbReference>
<comment type="caution">
    <text evidence="1">The sequence shown here is derived from an EMBL/GenBank/DDBJ whole genome shotgun (WGS) entry which is preliminary data.</text>
</comment>
<keyword evidence="2" id="KW-1185">Reference proteome</keyword>
<evidence type="ECO:0000313" key="2">
    <source>
        <dbReference type="Proteomes" id="UP000499080"/>
    </source>
</evidence>
<dbReference type="Proteomes" id="UP000499080">
    <property type="component" value="Unassembled WGS sequence"/>
</dbReference>
<organism evidence="1 2">
    <name type="scientific">Araneus ventricosus</name>
    <name type="common">Orbweaver spider</name>
    <name type="synonym">Epeira ventricosa</name>
    <dbReference type="NCBI Taxonomy" id="182803"/>
    <lineage>
        <taxon>Eukaryota</taxon>
        <taxon>Metazoa</taxon>
        <taxon>Ecdysozoa</taxon>
        <taxon>Arthropoda</taxon>
        <taxon>Chelicerata</taxon>
        <taxon>Arachnida</taxon>
        <taxon>Araneae</taxon>
        <taxon>Araneomorphae</taxon>
        <taxon>Entelegynae</taxon>
        <taxon>Araneoidea</taxon>
        <taxon>Araneidae</taxon>
        <taxon>Araneus</taxon>
    </lineage>
</organism>
<evidence type="ECO:0000313" key="1">
    <source>
        <dbReference type="EMBL" id="GBM28584.1"/>
    </source>
</evidence>
<name>A0A4Y2EL68_ARAVE</name>
<gene>
    <name evidence="1" type="ORF">AVEN_265031_1</name>
</gene>
<reference evidence="1 2" key="1">
    <citation type="journal article" date="2019" name="Sci. Rep.">
        <title>Orb-weaving spider Araneus ventricosus genome elucidates the spidroin gene catalogue.</title>
        <authorList>
            <person name="Kono N."/>
            <person name="Nakamura H."/>
            <person name="Ohtoshi R."/>
            <person name="Moran D.A.P."/>
            <person name="Shinohara A."/>
            <person name="Yoshida Y."/>
            <person name="Fujiwara M."/>
            <person name="Mori M."/>
            <person name="Tomita M."/>
            <person name="Arakawa K."/>
        </authorList>
    </citation>
    <scope>NUCLEOTIDE SEQUENCE [LARGE SCALE GENOMIC DNA]</scope>
</reference>
<dbReference type="AlphaFoldDB" id="A0A4Y2EL68"/>
<accession>A0A4Y2EL68</accession>
<proteinExistence type="predicted"/>
<protein>
    <submittedName>
        <fullName evidence="1">Uncharacterized protein</fullName>
    </submittedName>
</protein>